<proteinExistence type="inferred from homology"/>
<keyword evidence="6" id="KW-0648">Protein biosynthesis</keyword>
<dbReference type="PANTHER" id="PTHR11138:SF5">
    <property type="entry name" value="METHIONYL-TRNA FORMYLTRANSFERASE, MITOCHONDRIAL"/>
    <property type="match status" value="1"/>
</dbReference>
<evidence type="ECO:0000256" key="10">
    <source>
        <dbReference type="ARBA" id="ARBA00057846"/>
    </source>
</evidence>
<evidence type="ECO:0000313" key="14">
    <source>
        <dbReference type="Proteomes" id="UP001195483"/>
    </source>
</evidence>
<dbReference type="Proteomes" id="UP001195483">
    <property type="component" value="Unassembled WGS sequence"/>
</dbReference>
<name>A0AAE0VUI2_9BIVA</name>
<evidence type="ECO:0000256" key="3">
    <source>
        <dbReference type="ARBA" id="ARBA00012261"/>
    </source>
</evidence>
<keyword evidence="14" id="KW-1185">Reference proteome</keyword>
<evidence type="ECO:0000259" key="12">
    <source>
        <dbReference type="Pfam" id="PF02911"/>
    </source>
</evidence>
<evidence type="ECO:0000256" key="4">
    <source>
        <dbReference type="ARBA" id="ARBA00014185"/>
    </source>
</evidence>
<protein>
    <recommendedName>
        <fullName evidence="4">Methionyl-tRNA formyltransferase, mitochondrial</fullName>
        <ecNumber evidence="3">2.1.2.9</ecNumber>
    </recommendedName>
</protein>
<dbReference type="FunFam" id="3.40.50.12230:FF:000003">
    <property type="entry name" value="methionyl-tRNA formyltransferase, mitochondrial"/>
    <property type="match status" value="1"/>
</dbReference>
<comment type="similarity">
    <text evidence="2">Belongs to the Fmt family.</text>
</comment>
<sequence>MVALIVCCRGSNLYSKLPIYRQFWLHKTYKKQLLVACDICRRYSGLKSVAETYLLPYKDTLLKKKTLFGQKAFNLYNTKLFNSNFTLSASLCSVWRTSVKYVKFSGSYIVPLLWNKRNISHSNYICIRSHYTLMAAYSVMLLTCKYFNCHRRTIVERASQVIRSNPPWRILFFGTDNFAIATLKALNENRICQSSRLVETLEVVSNRGQTPVRKYSEEVGLRVYDWPFKSVINHYDVGVVISFGHLIPDSIIHQFPYGILNVHPSLLPRWRGASPIIHTILNGDMETGISVMEIRPRHFDIGPLLMQRKYPVSDRMTTFGLADILAPSGGQLLLKCLENLPTLENYEVEQTNRGVTYAHKIVPAMANIDWVNQTCVDIDHQYRAIHEIYPLRSSWNGHTVKLLNMIHPKDLSVSHVESVLNIFWHCDIDDLLPGMPVFDKEENCLLIRCKDGMVGFTHIIIKKKMNAQAFYNGYMSNSQHQGICFESIPNHLNKDIFREKTLVYSEHQHNRSM</sequence>
<reference evidence="13" key="1">
    <citation type="journal article" date="2021" name="Genome Biol. Evol.">
        <title>A High-Quality Reference Genome for a Parasitic Bivalve with Doubly Uniparental Inheritance (Bivalvia: Unionida).</title>
        <authorList>
            <person name="Smith C.H."/>
        </authorList>
    </citation>
    <scope>NUCLEOTIDE SEQUENCE</scope>
    <source>
        <strain evidence="13">CHS0354</strain>
    </source>
</reference>
<evidence type="ECO:0000256" key="1">
    <source>
        <dbReference type="ARBA" id="ARBA00004173"/>
    </source>
</evidence>
<dbReference type="GO" id="GO:0004479">
    <property type="term" value="F:methionyl-tRNA formyltransferase activity"/>
    <property type="evidence" value="ECO:0007669"/>
    <property type="project" value="UniProtKB-EC"/>
</dbReference>
<comment type="subcellular location">
    <subcellularLocation>
        <location evidence="1">Mitochondrion</location>
    </subcellularLocation>
</comment>
<dbReference type="Gene3D" id="3.40.50.12230">
    <property type="match status" value="1"/>
</dbReference>
<keyword evidence="7" id="KW-0809">Transit peptide</keyword>
<dbReference type="EMBL" id="JAEAOA010000833">
    <property type="protein sequence ID" value="KAK3590639.1"/>
    <property type="molecule type" value="Genomic_DNA"/>
</dbReference>
<dbReference type="Pfam" id="PF00551">
    <property type="entry name" value="Formyl_trans_N"/>
    <property type="match status" value="1"/>
</dbReference>
<comment type="catalytic activity">
    <reaction evidence="9">
        <text>L-methionyl-tRNA(fMet) + (6R)-10-formyltetrahydrofolate = N-formyl-L-methionyl-tRNA(fMet) + (6S)-5,6,7,8-tetrahydrofolate + H(+)</text>
        <dbReference type="Rhea" id="RHEA:24380"/>
        <dbReference type="Rhea" id="RHEA-COMP:9952"/>
        <dbReference type="Rhea" id="RHEA-COMP:9953"/>
        <dbReference type="ChEBI" id="CHEBI:15378"/>
        <dbReference type="ChEBI" id="CHEBI:57453"/>
        <dbReference type="ChEBI" id="CHEBI:78530"/>
        <dbReference type="ChEBI" id="CHEBI:78844"/>
        <dbReference type="ChEBI" id="CHEBI:195366"/>
        <dbReference type="EC" id="2.1.2.9"/>
    </reaction>
    <physiologicalReaction direction="left-to-right" evidence="9">
        <dbReference type="Rhea" id="RHEA:24381"/>
    </physiologicalReaction>
</comment>
<feature type="domain" description="Formyl transferase C-terminal" evidence="12">
    <location>
        <begin position="360"/>
        <end position="474"/>
    </location>
</feature>
<dbReference type="Pfam" id="PF02911">
    <property type="entry name" value="Formyl_trans_C"/>
    <property type="match status" value="1"/>
</dbReference>
<evidence type="ECO:0000256" key="7">
    <source>
        <dbReference type="ARBA" id="ARBA00022946"/>
    </source>
</evidence>
<dbReference type="InterPro" id="IPR005793">
    <property type="entry name" value="Formyl_trans_C"/>
</dbReference>
<comment type="caution">
    <text evidence="13">The sequence shown here is derived from an EMBL/GenBank/DDBJ whole genome shotgun (WGS) entry which is preliminary data.</text>
</comment>
<evidence type="ECO:0000256" key="5">
    <source>
        <dbReference type="ARBA" id="ARBA00022679"/>
    </source>
</evidence>
<reference evidence="13" key="2">
    <citation type="journal article" date="2021" name="Genome Biol. Evol.">
        <title>Developing a high-quality reference genome for a parasitic bivalve with doubly uniparental inheritance (Bivalvia: Unionida).</title>
        <authorList>
            <person name="Smith C.H."/>
        </authorList>
    </citation>
    <scope>NUCLEOTIDE SEQUENCE</scope>
    <source>
        <strain evidence="13">CHS0354</strain>
        <tissue evidence="13">Mantle</tissue>
    </source>
</reference>
<dbReference type="InterPro" id="IPR002376">
    <property type="entry name" value="Formyl_transf_N"/>
</dbReference>
<accession>A0AAE0VUI2</accession>
<keyword evidence="5" id="KW-0808">Transferase</keyword>
<dbReference type="EC" id="2.1.2.9" evidence="3"/>
<evidence type="ECO:0000256" key="2">
    <source>
        <dbReference type="ARBA" id="ARBA00010699"/>
    </source>
</evidence>
<dbReference type="InterPro" id="IPR036477">
    <property type="entry name" value="Formyl_transf_N_sf"/>
</dbReference>
<dbReference type="GO" id="GO:0005739">
    <property type="term" value="C:mitochondrion"/>
    <property type="evidence" value="ECO:0007669"/>
    <property type="project" value="UniProtKB-SubCell"/>
</dbReference>
<evidence type="ECO:0000313" key="13">
    <source>
        <dbReference type="EMBL" id="KAK3590639.1"/>
    </source>
</evidence>
<dbReference type="AlphaFoldDB" id="A0AAE0VUI2"/>
<reference evidence="13" key="3">
    <citation type="submission" date="2023-05" db="EMBL/GenBank/DDBJ databases">
        <authorList>
            <person name="Smith C.H."/>
        </authorList>
    </citation>
    <scope>NUCLEOTIDE SEQUENCE</scope>
    <source>
        <strain evidence="13">CHS0354</strain>
        <tissue evidence="13">Mantle</tissue>
    </source>
</reference>
<evidence type="ECO:0000256" key="8">
    <source>
        <dbReference type="ARBA" id="ARBA00023128"/>
    </source>
</evidence>
<evidence type="ECO:0000256" key="9">
    <source>
        <dbReference type="ARBA" id="ARBA00052555"/>
    </source>
</evidence>
<comment type="function">
    <text evidence="10">Methionyl-tRNA formyltransferase that formylates methionyl-tRNA in mitochondria and is crucial for translation initiation.</text>
</comment>
<dbReference type="InterPro" id="IPR041711">
    <property type="entry name" value="Met-tRNA-FMT_N"/>
</dbReference>
<dbReference type="PANTHER" id="PTHR11138">
    <property type="entry name" value="METHIONYL-TRNA FORMYLTRANSFERASE"/>
    <property type="match status" value="1"/>
</dbReference>
<evidence type="ECO:0000259" key="11">
    <source>
        <dbReference type="Pfam" id="PF00551"/>
    </source>
</evidence>
<evidence type="ECO:0000256" key="6">
    <source>
        <dbReference type="ARBA" id="ARBA00022917"/>
    </source>
</evidence>
<keyword evidence="8" id="KW-0496">Mitochondrion</keyword>
<gene>
    <name evidence="13" type="ORF">CHS0354_013673</name>
</gene>
<dbReference type="CDD" id="cd08646">
    <property type="entry name" value="FMT_core_Met-tRNA-FMT_N"/>
    <property type="match status" value="1"/>
</dbReference>
<organism evidence="13 14">
    <name type="scientific">Potamilus streckersoni</name>
    <dbReference type="NCBI Taxonomy" id="2493646"/>
    <lineage>
        <taxon>Eukaryota</taxon>
        <taxon>Metazoa</taxon>
        <taxon>Spiralia</taxon>
        <taxon>Lophotrochozoa</taxon>
        <taxon>Mollusca</taxon>
        <taxon>Bivalvia</taxon>
        <taxon>Autobranchia</taxon>
        <taxon>Heteroconchia</taxon>
        <taxon>Palaeoheterodonta</taxon>
        <taxon>Unionida</taxon>
        <taxon>Unionoidea</taxon>
        <taxon>Unionidae</taxon>
        <taxon>Ambleminae</taxon>
        <taxon>Lampsilini</taxon>
        <taxon>Potamilus</taxon>
    </lineage>
</organism>
<feature type="domain" description="Formyl transferase N-terminal" evidence="11">
    <location>
        <begin position="236"/>
        <end position="331"/>
    </location>
</feature>
<dbReference type="SUPFAM" id="SSF53328">
    <property type="entry name" value="Formyltransferase"/>
    <property type="match status" value="1"/>
</dbReference>